<dbReference type="RefSeq" id="XP_002430629.1">
    <property type="nucleotide sequence ID" value="XM_002430584.1"/>
</dbReference>
<organism>
    <name type="scientific">Pediculus humanus subsp. corporis</name>
    <name type="common">Body louse</name>
    <dbReference type="NCBI Taxonomy" id="121224"/>
    <lineage>
        <taxon>Eukaryota</taxon>
        <taxon>Metazoa</taxon>
        <taxon>Ecdysozoa</taxon>
        <taxon>Arthropoda</taxon>
        <taxon>Hexapoda</taxon>
        <taxon>Insecta</taxon>
        <taxon>Pterygota</taxon>
        <taxon>Neoptera</taxon>
        <taxon>Paraneoptera</taxon>
        <taxon>Psocodea</taxon>
        <taxon>Troctomorpha</taxon>
        <taxon>Phthiraptera</taxon>
        <taxon>Anoplura</taxon>
        <taxon>Pediculidae</taxon>
        <taxon>Pediculus</taxon>
    </lineage>
</organism>
<reference evidence="11" key="3">
    <citation type="submission" date="2020-05" db="UniProtKB">
        <authorList>
            <consortium name="EnsemblMetazoa"/>
        </authorList>
    </citation>
    <scope>IDENTIFICATION</scope>
    <source>
        <strain evidence="11">USDA</strain>
    </source>
</reference>
<keyword evidence="3 10" id="KW-0378">Hydrolase</keyword>
<evidence type="ECO:0000256" key="6">
    <source>
        <dbReference type="ARBA" id="ARBA00023157"/>
    </source>
</evidence>
<dbReference type="GO" id="GO:0006508">
    <property type="term" value="P:proteolysis"/>
    <property type="evidence" value="ECO:0007669"/>
    <property type="project" value="UniProtKB-KW"/>
</dbReference>
<keyword evidence="5" id="KW-0865">Zymogen</keyword>
<evidence type="ECO:0000259" key="8">
    <source>
        <dbReference type="SMART" id="SM00645"/>
    </source>
</evidence>
<dbReference type="Pfam" id="PF00112">
    <property type="entry name" value="Peptidase_C1"/>
    <property type="match status" value="1"/>
</dbReference>
<dbReference type="InterPro" id="IPR000668">
    <property type="entry name" value="Peptidase_C1A_C"/>
</dbReference>
<comment type="similarity">
    <text evidence="1">Belongs to the peptidase C1 family.</text>
</comment>
<dbReference type="Proteomes" id="UP000009046">
    <property type="component" value="Unassembled WGS sequence"/>
</dbReference>
<dbReference type="InterPro" id="IPR025660">
    <property type="entry name" value="Pept_his_AS"/>
</dbReference>
<evidence type="ECO:0000256" key="5">
    <source>
        <dbReference type="ARBA" id="ARBA00023145"/>
    </source>
</evidence>
<evidence type="ECO:0000256" key="4">
    <source>
        <dbReference type="ARBA" id="ARBA00022807"/>
    </source>
</evidence>
<keyword evidence="6" id="KW-1015">Disulfide bond</keyword>
<dbReference type="STRING" id="121224.E0VWY5"/>
<keyword evidence="7" id="KW-0732">Signal</keyword>
<dbReference type="KEGG" id="phu:Phum_PHUM492200"/>
<dbReference type="Gene3D" id="3.90.70.10">
    <property type="entry name" value="Cysteine proteinases"/>
    <property type="match status" value="1"/>
</dbReference>
<dbReference type="InterPro" id="IPR025661">
    <property type="entry name" value="Pept_asp_AS"/>
</dbReference>
<dbReference type="SMART" id="SM00645">
    <property type="entry name" value="Pept_C1"/>
    <property type="match status" value="1"/>
</dbReference>
<dbReference type="PROSITE" id="PS00639">
    <property type="entry name" value="THIOL_PROTEASE_HIS"/>
    <property type="match status" value="1"/>
</dbReference>
<dbReference type="CDD" id="cd02248">
    <property type="entry name" value="Peptidase_C1A"/>
    <property type="match status" value="1"/>
</dbReference>
<dbReference type="EMBL" id="DS235824">
    <property type="protein sequence ID" value="EEB17891.1"/>
    <property type="molecule type" value="Genomic_DNA"/>
</dbReference>
<reference evidence="10" key="1">
    <citation type="submission" date="2007-04" db="EMBL/GenBank/DDBJ databases">
        <title>Annotation of Pediculus humanus corporis strain USDA.</title>
        <authorList>
            <person name="Kirkness E."/>
            <person name="Hannick L."/>
            <person name="Hass B."/>
            <person name="Bruggner R."/>
            <person name="Lawson D."/>
            <person name="Bidwell S."/>
            <person name="Joardar V."/>
            <person name="Caler E."/>
            <person name="Walenz B."/>
            <person name="Inman J."/>
            <person name="Schobel S."/>
            <person name="Galinsky K."/>
            <person name="Amedeo P."/>
            <person name="Strausberg R."/>
        </authorList>
    </citation>
    <scope>NUCLEOTIDE SEQUENCE</scope>
    <source>
        <strain evidence="10">USDA</strain>
    </source>
</reference>
<feature type="domain" description="Cathepsin propeptide inhibitor" evidence="9">
    <location>
        <begin position="31"/>
        <end position="91"/>
    </location>
</feature>
<evidence type="ECO:0000313" key="12">
    <source>
        <dbReference type="Proteomes" id="UP000009046"/>
    </source>
</evidence>
<dbReference type="PROSITE" id="PS00139">
    <property type="entry name" value="THIOL_PROTEASE_CYS"/>
    <property type="match status" value="1"/>
</dbReference>
<dbReference type="eggNOG" id="KOG1543">
    <property type="taxonomic scope" value="Eukaryota"/>
</dbReference>
<evidence type="ECO:0000313" key="10">
    <source>
        <dbReference type="EMBL" id="EEB17891.1"/>
    </source>
</evidence>
<dbReference type="InParanoid" id="E0VWY5"/>
<keyword evidence="2" id="KW-0645">Protease</keyword>
<dbReference type="PRINTS" id="PR00705">
    <property type="entry name" value="PAPAIN"/>
</dbReference>
<dbReference type="Pfam" id="PF08246">
    <property type="entry name" value="Inhibitor_I29"/>
    <property type="match status" value="1"/>
</dbReference>
<proteinExistence type="inferred from homology"/>
<dbReference type="HOGENOM" id="CLU_012184_1_2_1"/>
<dbReference type="GO" id="GO:0004197">
    <property type="term" value="F:cysteine-type endopeptidase activity"/>
    <property type="evidence" value="ECO:0007669"/>
    <property type="project" value="UniProtKB-EC"/>
</dbReference>
<dbReference type="PANTHER" id="PTHR12411">
    <property type="entry name" value="CYSTEINE PROTEASE FAMILY C1-RELATED"/>
    <property type="match status" value="1"/>
</dbReference>
<dbReference type="EC" id="3.4.22.16" evidence="10"/>
<dbReference type="InterPro" id="IPR038765">
    <property type="entry name" value="Papain-like_cys_pep_sf"/>
</dbReference>
<feature type="chain" id="PRO_5011326125" evidence="7">
    <location>
        <begin position="20"/>
        <end position="346"/>
    </location>
</feature>
<dbReference type="GeneID" id="8235867"/>
<evidence type="ECO:0000256" key="2">
    <source>
        <dbReference type="ARBA" id="ARBA00022670"/>
    </source>
</evidence>
<keyword evidence="12" id="KW-1185">Reference proteome</keyword>
<name>E0VWY5_PEDHC</name>
<dbReference type="OrthoDB" id="10253408at2759"/>
<dbReference type="AlphaFoldDB" id="E0VWY5"/>
<dbReference type="VEuPathDB" id="VectorBase:PHUM492200"/>
<dbReference type="PROSITE" id="PS00640">
    <property type="entry name" value="THIOL_PROTEASE_ASN"/>
    <property type="match status" value="1"/>
</dbReference>
<dbReference type="OMA" id="SMWNLYD"/>
<feature type="domain" description="Peptidase C1A papain C-terminal" evidence="8">
    <location>
        <begin position="129"/>
        <end position="345"/>
    </location>
</feature>
<dbReference type="EMBL" id="AAZO01005954">
    <property type="status" value="NOT_ANNOTATED_CDS"/>
    <property type="molecule type" value="Genomic_DNA"/>
</dbReference>
<dbReference type="SMART" id="SM00848">
    <property type="entry name" value="Inhibitor_I29"/>
    <property type="match status" value="1"/>
</dbReference>
<keyword evidence="4" id="KW-0788">Thiol protease</keyword>
<reference evidence="10" key="2">
    <citation type="submission" date="2007-04" db="EMBL/GenBank/DDBJ databases">
        <title>The genome of the human body louse.</title>
        <authorList>
            <consortium name="The Human Body Louse Genome Consortium"/>
            <person name="Kirkness E."/>
            <person name="Walenz B."/>
            <person name="Hass B."/>
            <person name="Bruggner R."/>
            <person name="Strausberg R."/>
        </authorList>
    </citation>
    <scope>NUCLEOTIDE SEQUENCE</scope>
    <source>
        <strain evidence="10">USDA</strain>
    </source>
</reference>
<gene>
    <name evidence="11" type="primary">8235867</name>
    <name evidence="10" type="ORF">Phum_PHUM492200</name>
</gene>
<dbReference type="EnsemblMetazoa" id="PHUM492200-RA">
    <property type="protein sequence ID" value="PHUM492200-PA"/>
    <property type="gene ID" value="PHUM492200"/>
</dbReference>
<dbReference type="SUPFAM" id="SSF54001">
    <property type="entry name" value="Cysteine proteinases"/>
    <property type="match status" value="1"/>
</dbReference>
<dbReference type="InterPro" id="IPR039417">
    <property type="entry name" value="Peptidase_C1A_papain-like"/>
</dbReference>
<evidence type="ECO:0000256" key="3">
    <source>
        <dbReference type="ARBA" id="ARBA00022801"/>
    </source>
</evidence>
<accession>E0VWY5</accession>
<protein>
    <submittedName>
        <fullName evidence="10">Cathepsin L, putative</fullName>
        <ecNumber evidence="10">3.4.22.16</ecNumber>
    </submittedName>
</protein>
<dbReference type="InterPro" id="IPR013128">
    <property type="entry name" value="Peptidase_C1A"/>
</dbReference>
<evidence type="ECO:0000313" key="11">
    <source>
        <dbReference type="EnsemblMetazoa" id="PHUM492200-PA"/>
    </source>
</evidence>
<dbReference type="CTD" id="8235867"/>
<feature type="signal peptide" evidence="7">
    <location>
        <begin position="1"/>
        <end position="19"/>
    </location>
</feature>
<dbReference type="FunFam" id="3.90.70.10:FF:000006">
    <property type="entry name" value="Cathepsin S"/>
    <property type="match status" value="1"/>
</dbReference>
<evidence type="ECO:0000259" key="9">
    <source>
        <dbReference type="SMART" id="SM00848"/>
    </source>
</evidence>
<sequence length="346" mass="38838">MKFLFVVGVFLLATVAVGATNSYENVIQKEWDLFKAQYGKSYKTPEEEYYRMRIYMDNKLEIVEHNLKFLEGKVSYEMGENQFSDMTSDEVNDLYNGYNKINRMNAKPGEIPALPEMDGVPFVAKNEDVPDYVNWVEAGAVTPIRDQGACGSCYAFASLATLESRLMIYNKTELQLSVQNVLDCSGEFGNFGCDGGLARNVYEYVMDNEGVNNETDYPYEVREGKCRFSSKKFTAKIKDYVSVSYFDEDALKAAVATGPVSVSMDASSPAFKKYKGGVYTDDKCSSMKLNHAVVAVGYGTDPDTKQDYWLVRNSWGTAWGERGYFKIARNADNMCGLATRPVFPTL</sequence>
<dbReference type="InterPro" id="IPR000169">
    <property type="entry name" value="Pept_cys_AS"/>
</dbReference>
<dbReference type="InterPro" id="IPR013201">
    <property type="entry name" value="Prot_inhib_I29"/>
</dbReference>
<evidence type="ECO:0000256" key="1">
    <source>
        <dbReference type="ARBA" id="ARBA00008455"/>
    </source>
</evidence>
<evidence type="ECO:0000256" key="7">
    <source>
        <dbReference type="SAM" id="SignalP"/>
    </source>
</evidence>